<evidence type="ECO:0000256" key="2">
    <source>
        <dbReference type="ARBA" id="ARBA00022448"/>
    </source>
</evidence>
<feature type="signal peptide" evidence="4">
    <location>
        <begin position="1"/>
        <end position="21"/>
    </location>
</feature>
<dbReference type="RefSeq" id="WP_367956113.1">
    <property type="nucleotide sequence ID" value="NZ_JBDPGJ010000005.1"/>
</dbReference>
<comment type="similarity">
    <text evidence="1">Belongs to the bacterial solute-binding protein 7 family.</text>
</comment>
<dbReference type="InterPro" id="IPR038404">
    <property type="entry name" value="TRAP_DctP_sf"/>
</dbReference>
<dbReference type="PANTHER" id="PTHR33376:SF7">
    <property type="entry name" value="C4-DICARBOXYLATE-BINDING PROTEIN DCTB"/>
    <property type="match status" value="1"/>
</dbReference>
<keyword evidence="6" id="KW-1185">Reference proteome</keyword>
<dbReference type="EMBL" id="JBDPGJ010000005">
    <property type="protein sequence ID" value="MEX0408241.1"/>
    <property type="molecule type" value="Genomic_DNA"/>
</dbReference>
<dbReference type="Proteomes" id="UP001556692">
    <property type="component" value="Unassembled WGS sequence"/>
</dbReference>
<feature type="chain" id="PRO_5045964921" evidence="4">
    <location>
        <begin position="22"/>
        <end position="336"/>
    </location>
</feature>
<evidence type="ECO:0000256" key="3">
    <source>
        <dbReference type="ARBA" id="ARBA00022729"/>
    </source>
</evidence>
<name>A0ABV3SQR5_9HYPH</name>
<dbReference type="Pfam" id="PF03480">
    <property type="entry name" value="DctP"/>
    <property type="match status" value="1"/>
</dbReference>
<keyword evidence="3 4" id="KW-0732">Signal</keyword>
<reference evidence="5 6" key="1">
    <citation type="submission" date="2024-05" db="EMBL/GenBank/DDBJ databases">
        <authorList>
            <person name="Jiang F."/>
        </authorList>
    </citation>
    <scope>NUCLEOTIDE SEQUENCE [LARGE SCALE GENOMIC DNA]</scope>
    <source>
        <strain evidence="5 6">LZ166</strain>
    </source>
</reference>
<dbReference type="InterPro" id="IPR018389">
    <property type="entry name" value="DctP_fam"/>
</dbReference>
<dbReference type="Gene3D" id="3.40.190.170">
    <property type="entry name" value="Bacterial extracellular solute-binding protein, family 7"/>
    <property type="match status" value="1"/>
</dbReference>
<gene>
    <name evidence="5" type="primary">dctP</name>
    <name evidence="5" type="ORF">ABGN05_21495</name>
</gene>
<sequence>MLTKLTMILAGTVLWTAAAQAQDYPETNIRFGHSVSQTSTSSLADDWAAQEIAKRSNDKVKFQMFWAGAAGSPAELFDLISTGALDAGALTPSWYAANLPFFAPLSSAPFSYPNSAAAVQIGNALLADIPALKEEADKNKLHVMRFAQFNEYHMLCTQPLRTIEDFKGRKIRSQGDYFPIVLNTLGATPVTVLPGEFYESMQRGTIDCIILPYDFLVSNRLYEVAKYASEITFGPIVAHMSVMNLDKWNSLDPSVQKLITDVQKEAEAYDEKMTAAANDKSLATLKENGVEVLPFPEQEKLEGMLPDMLDVWSKMMTDKGMGDQAAAVVAKWKELR</sequence>
<accession>A0ABV3SQR5</accession>
<evidence type="ECO:0000256" key="1">
    <source>
        <dbReference type="ARBA" id="ARBA00009023"/>
    </source>
</evidence>
<protein>
    <submittedName>
        <fullName evidence="5">TRAP transporter substrate-binding protein DctP</fullName>
    </submittedName>
</protein>
<comment type="caution">
    <text evidence="5">The sequence shown here is derived from an EMBL/GenBank/DDBJ whole genome shotgun (WGS) entry which is preliminary data.</text>
</comment>
<evidence type="ECO:0000313" key="5">
    <source>
        <dbReference type="EMBL" id="MEX0408241.1"/>
    </source>
</evidence>
<proteinExistence type="inferred from homology"/>
<dbReference type="PANTHER" id="PTHR33376">
    <property type="match status" value="1"/>
</dbReference>
<evidence type="ECO:0000256" key="4">
    <source>
        <dbReference type="SAM" id="SignalP"/>
    </source>
</evidence>
<organism evidence="5 6">
    <name type="scientific">Aquibium pacificus</name>
    <dbReference type="NCBI Taxonomy" id="3153579"/>
    <lineage>
        <taxon>Bacteria</taxon>
        <taxon>Pseudomonadati</taxon>
        <taxon>Pseudomonadota</taxon>
        <taxon>Alphaproteobacteria</taxon>
        <taxon>Hyphomicrobiales</taxon>
        <taxon>Phyllobacteriaceae</taxon>
        <taxon>Aquibium</taxon>
    </lineage>
</organism>
<dbReference type="NCBIfam" id="NF037995">
    <property type="entry name" value="TRAP_S1"/>
    <property type="match status" value="1"/>
</dbReference>
<keyword evidence="2" id="KW-0813">Transport</keyword>
<evidence type="ECO:0000313" key="6">
    <source>
        <dbReference type="Proteomes" id="UP001556692"/>
    </source>
</evidence>